<dbReference type="SUPFAM" id="SSF75138">
    <property type="entry name" value="HprK N-terminal domain-like"/>
    <property type="match status" value="1"/>
</dbReference>
<feature type="domain" description="DRTGG" evidence="1">
    <location>
        <begin position="5"/>
        <end position="103"/>
    </location>
</feature>
<dbReference type="AlphaFoldDB" id="A0A7G6DZ33"/>
<evidence type="ECO:0000313" key="3">
    <source>
        <dbReference type="Proteomes" id="UP000515847"/>
    </source>
</evidence>
<dbReference type="Gene3D" id="3.40.1390.20">
    <property type="entry name" value="HprK N-terminal domain-like"/>
    <property type="match status" value="1"/>
</dbReference>
<dbReference type="InterPro" id="IPR028979">
    <property type="entry name" value="Ser_kin/Pase_Hpr-like_N_sf"/>
</dbReference>
<name>A0A7G6DZ33_THEFR</name>
<protein>
    <recommendedName>
        <fullName evidence="1">DRTGG domain-containing protein</fullName>
    </recommendedName>
</protein>
<dbReference type="Pfam" id="PF07085">
    <property type="entry name" value="DRTGG"/>
    <property type="match status" value="1"/>
</dbReference>
<sequence length="118" mass="12963">MLLKDICDWLQGEVLTGRDKMGMEVQGACASDLMSHVLANAGEKALLITGLNNLQVVRTAEMSDIEAIIFVQNKRPAPEVLELAKEKHLLTILTPYSMFTTCGILFKNGLRCGLDDGR</sequence>
<accession>A0A7G6DZ33</accession>
<dbReference type="OrthoDB" id="9800390at2"/>
<proteinExistence type="predicted"/>
<gene>
    <name evidence="2" type="ORF">BR63_01370</name>
</gene>
<organism evidence="2 3">
    <name type="scientific">Thermanaerosceptrum fracticalcis</name>
    <dbReference type="NCBI Taxonomy" id="1712410"/>
    <lineage>
        <taxon>Bacteria</taxon>
        <taxon>Bacillati</taxon>
        <taxon>Bacillota</taxon>
        <taxon>Clostridia</taxon>
        <taxon>Eubacteriales</taxon>
        <taxon>Peptococcaceae</taxon>
        <taxon>Thermanaerosceptrum</taxon>
    </lineage>
</organism>
<reference evidence="2 3" key="1">
    <citation type="journal article" date="2019" name="Front. Microbiol.">
        <title>Thermoanaerosceptrum fracticalcis gen. nov. sp. nov., a Novel Fumarate-Fermenting Microorganism From a Deep Fractured Carbonate Aquifer of the US Great Basin.</title>
        <authorList>
            <person name="Hamilton-Brehm S.D."/>
            <person name="Stewart L.E."/>
            <person name="Zavarin M."/>
            <person name="Caldwell M."/>
            <person name="Lawson P.A."/>
            <person name="Onstott T.C."/>
            <person name="Grzymski J."/>
            <person name="Neveux I."/>
            <person name="Lollar B.S."/>
            <person name="Russell C.E."/>
            <person name="Moser D.P."/>
        </authorList>
    </citation>
    <scope>NUCLEOTIDE SEQUENCE [LARGE SCALE GENOMIC DNA]</scope>
    <source>
        <strain evidence="2 3">DRI-13</strain>
    </source>
</reference>
<evidence type="ECO:0000259" key="1">
    <source>
        <dbReference type="Pfam" id="PF07085"/>
    </source>
</evidence>
<dbReference type="EMBL" id="CP045798">
    <property type="protein sequence ID" value="QNB45087.1"/>
    <property type="molecule type" value="Genomic_DNA"/>
</dbReference>
<dbReference type="KEGG" id="tfr:BR63_01370"/>
<dbReference type="RefSeq" id="WP_034423269.1">
    <property type="nucleotide sequence ID" value="NZ_CP045798.1"/>
</dbReference>
<evidence type="ECO:0000313" key="2">
    <source>
        <dbReference type="EMBL" id="QNB45087.1"/>
    </source>
</evidence>
<keyword evidence="3" id="KW-1185">Reference proteome</keyword>
<dbReference type="InterPro" id="IPR010766">
    <property type="entry name" value="DRTGG"/>
</dbReference>
<dbReference type="Proteomes" id="UP000515847">
    <property type="component" value="Chromosome"/>
</dbReference>